<accession>A0A2G9ID44</accession>
<protein>
    <submittedName>
        <fullName evidence="2">Uncharacterized protein</fullName>
    </submittedName>
</protein>
<dbReference type="EMBL" id="PESN01000002">
    <property type="protein sequence ID" value="PIN27520.1"/>
    <property type="molecule type" value="Genomic_DNA"/>
</dbReference>
<evidence type="ECO:0000313" key="4">
    <source>
        <dbReference type="Proteomes" id="UP000230500"/>
    </source>
</evidence>
<evidence type="ECO:0000313" key="2">
    <source>
        <dbReference type="EMBL" id="PIN27520.1"/>
    </source>
</evidence>
<name>A0A2G9ID44_PREIN</name>
<dbReference type="Proteomes" id="UP000229630">
    <property type="component" value="Chromosome 2"/>
</dbReference>
<dbReference type="RefSeq" id="WP_099977394.1">
    <property type="nucleotide sequence ID" value="NZ_CP024724.1"/>
</dbReference>
<evidence type="ECO:0000313" key="1">
    <source>
        <dbReference type="EMBL" id="ATV27409.1"/>
    </source>
</evidence>
<evidence type="ECO:0000313" key="3">
    <source>
        <dbReference type="Proteomes" id="UP000229630"/>
    </source>
</evidence>
<reference evidence="2 4" key="1">
    <citation type="submission" date="2017-11" db="EMBL/GenBank/DDBJ databases">
        <title>Genome sequencing of Prevotella intermedia KCOM 2069.</title>
        <authorList>
            <person name="Kook J.-K."/>
            <person name="Park S.-N."/>
            <person name="Lim Y.K."/>
        </authorList>
    </citation>
    <scope>NUCLEOTIDE SEQUENCE [LARGE SCALE GENOMIC DNA]</scope>
    <source>
        <strain evidence="2 4">KCOM 2069</strain>
    </source>
</reference>
<gene>
    <name evidence="1" type="ORF">CTM62_11685</name>
    <name evidence="2" type="ORF">CUC04_09095</name>
</gene>
<reference evidence="1 3" key="2">
    <citation type="submission" date="2017-11" db="EMBL/GenBank/DDBJ databases">
        <title>Genome sequencing of Prevotella intermedia KCOM 2837.</title>
        <authorList>
            <person name="Kook J.-K."/>
            <person name="Park S.-N."/>
            <person name="Lim Y.K."/>
        </authorList>
    </citation>
    <scope>NUCLEOTIDE SEQUENCE [LARGE SCALE GENOMIC DNA]</scope>
    <source>
        <strain evidence="1 3">KCOM 2837</strain>
    </source>
</reference>
<sequence length="211" mass="25201">MNIEKKETVLRNLFSNDTDTLFKQKKEFEYSYCIWGTSVLFEIYPFDMERKGIKRGRKMTKAPSKKSGKFQHFIDEENKVIAIYGYTDNYDLPAQYIFFEYHSSKIIVYSFNIIGQIDYIQYSTVKEGKILSILNMDGKGNYIAEEYHYDENDHIISIDRQHKDRSLFKNKDYFPNNIYASRFVLEYSHNNLSQIKWNANAEKEMKIIYPV</sequence>
<dbReference type="Proteomes" id="UP000230500">
    <property type="component" value="Unassembled WGS sequence"/>
</dbReference>
<organism evidence="2 4">
    <name type="scientific">Prevotella intermedia</name>
    <dbReference type="NCBI Taxonomy" id="28131"/>
    <lineage>
        <taxon>Bacteria</taxon>
        <taxon>Pseudomonadati</taxon>
        <taxon>Bacteroidota</taxon>
        <taxon>Bacteroidia</taxon>
        <taxon>Bacteroidales</taxon>
        <taxon>Prevotellaceae</taxon>
        <taxon>Prevotella</taxon>
    </lineage>
</organism>
<dbReference type="AlphaFoldDB" id="A0A2G9ID44"/>
<proteinExistence type="predicted"/>
<dbReference type="EMBL" id="CP024724">
    <property type="protein sequence ID" value="ATV27409.1"/>
    <property type="molecule type" value="Genomic_DNA"/>
</dbReference>